<keyword evidence="2" id="KW-0805">Transcription regulation</keyword>
<dbReference type="Pfam" id="PF22754">
    <property type="entry name" value="bHLH-TF_ACT-like_plant"/>
    <property type="match status" value="1"/>
</dbReference>
<evidence type="ECO:0000256" key="5">
    <source>
        <dbReference type="ARBA" id="ARBA00023242"/>
    </source>
</evidence>
<proteinExistence type="predicted"/>
<dbReference type="PANTHER" id="PTHR46266:SF3">
    <property type="entry name" value="TRANSCRIPTION FACTOR EGL1"/>
    <property type="match status" value="1"/>
</dbReference>
<dbReference type="InterPro" id="IPR036638">
    <property type="entry name" value="HLH_DNA-bd_sf"/>
</dbReference>
<keyword evidence="5" id="KW-0539">Nucleus</keyword>
<evidence type="ECO:0000313" key="8">
    <source>
        <dbReference type="EMBL" id="KAK7358613.1"/>
    </source>
</evidence>
<dbReference type="SUPFAM" id="SSF47459">
    <property type="entry name" value="HLH, helix-loop-helix DNA-binding domain"/>
    <property type="match status" value="1"/>
</dbReference>
<name>A0AAN9MW30_CANGL</name>
<reference evidence="8 9" key="1">
    <citation type="submission" date="2024-01" db="EMBL/GenBank/DDBJ databases">
        <title>The genomes of 5 underutilized Papilionoideae crops provide insights into root nodulation and disease resistanc.</title>
        <authorList>
            <person name="Jiang F."/>
        </authorList>
    </citation>
    <scope>NUCLEOTIDE SEQUENCE [LARGE SCALE GENOMIC DNA]</scope>
    <source>
        <strain evidence="8">LVBAO_FW01</strain>
        <tissue evidence="8">Leaves</tissue>
    </source>
</reference>
<evidence type="ECO:0000313" key="9">
    <source>
        <dbReference type="Proteomes" id="UP001367508"/>
    </source>
</evidence>
<dbReference type="InterPro" id="IPR025610">
    <property type="entry name" value="MYC/MYB_N"/>
</dbReference>
<dbReference type="InterPro" id="IPR011598">
    <property type="entry name" value="bHLH_dom"/>
</dbReference>
<dbReference type="EMBL" id="JAYMYQ010000001">
    <property type="protein sequence ID" value="KAK7358613.1"/>
    <property type="molecule type" value="Genomic_DNA"/>
</dbReference>
<keyword evidence="3" id="KW-0010">Activator</keyword>
<dbReference type="Gene3D" id="4.10.280.10">
    <property type="entry name" value="Helix-loop-helix DNA-binding domain"/>
    <property type="match status" value="1"/>
</dbReference>
<dbReference type="GO" id="GO:0005634">
    <property type="term" value="C:nucleus"/>
    <property type="evidence" value="ECO:0007669"/>
    <property type="project" value="UniProtKB-SubCell"/>
</dbReference>
<dbReference type="PANTHER" id="PTHR46266">
    <property type="entry name" value="TRANSCRIPTION FACTOR TT8"/>
    <property type="match status" value="1"/>
</dbReference>
<evidence type="ECO:0000256" key="4">
    <source>
        <dbReference type="ARBA" id="ARBA00023163"/>
    </source>
</evidence>
<sequence>MLWPAKPEKMVPDNMKKQLALAVRSIQWSYAIFWTDSTTQPGVLSWGEGYYNGDIKTRKTSQGIELSSDQIGLQRSEQLRELFKSLKTAETNPQTKRPSATLSPEDLTDAEWYYLVCMSFVFNIGQGLPGRTLASARPIWLNNAHSMDCKVFGRSLLAKTVVCFPFMEGAIELGSTDQVSEDLSLIQRIKTSFLNTLNVNVPNKSGATLKSRNEEDLARAAFDHNTYNVESIPEDGYDIINTTSPDGSSNALQANQPPDEALMVERLTSGASQVQSWQVMDDELSNCVHNSMNSSDCISQTFASPEKIASAPKCDKPSGPCARDLQKYNNNNNNTKMTLVDPRSDDWHYQRVLSALIKGSDQLLLGTHFQKFHQESSFVSWKKGRPMDCQWPRAGTSQNLLKKVLFEVPRMHLDGLLESQEENDYKEGMRLDADEIGMNHVLSERRRRAKLNERFLTLRSMVPSISKDDKVSILDDVIEYLKKLEKRIKELEAHRVVTDIEAGTKRSPQDMVERTSDHYFNKTNNAKKAVVKKRKACSIDETGREINSDALKGSSTNDVIVFTSDNEIVIEMKCASRSGRLIEIMEAVNSLNIDLNSVQSTETDGNLYLTIKSVFTGPTIATAKRIKQTLQKVASKC</sequence>
<dbReference type="Proteomes" id="UP001367508">
    <property type="component" value="Unassembled WGS sequence"/>
</dbReference>
<evidence type="ECO:0000256" key="1">
    <source>
        <dbReference type="ARBA" id="ARBA00004123"/>
    </source>
</evidence>
<comment type="subcellular location">
    <subcellularLocation>
        <location evidence="1">Nucleus</location>
    </subcellularLocation>
</comment>
<dbReference type="GO" id="GO:0046983">
    <property type="term" value="F:protein dimerization activity"/>
    <property type="evidence" value="ECO:0007669"/>
    <property type="project" value="InterPro"/>
</dbReference>
<keyword evidence="4" id="KW-0804">Transcription</keyword>
<dbReference type="GO" id="GO:0080090">
    <property type="term" value="P:regulation of primary metabolic process"/>
    <property type="evidence" value="ECO:0007669"/>
    <property type="project" value="UniProtKB-ARBA"/>
</dbReference>
<feature type="domain" description="BHLH" evidence="7">
    <location>
        <begin position="435"/>
        <end position="484"/>
    </location>
</feature>
<evidence type="ECO:0000259" key="7">
    <source>
        <dbReference type="PROSITE" id="PS50888"/>
    </source>
</evidence>
<comment type="caution">
    <text evidence="8">The sequence shown here is derived from an EMBL/GenBank/DDBJ whole genome shotgun (WGS) entry which is preliminary data.</text>
</comment>
<accession>A0AAN9MW30</accession>
<organism evidence="8 9">
    <name type="scientific">Canavalia gladiata</name>
    <name type="common">Sword bean</name>
    <name type="synonym">Dolichos gladiatus</name>
    <dbReference type="NCBI Taxonomy" id="3824"/>
    <lineage>
        <taxon>Eukaryota</taxon>
        <taxon>Viridiplantae</taxon>
        <taxon>Streptophyta</taxon>
        <taxon>Embryophyta</taxon>
        <taxon>Tracheophyta</taxon>
        <taxon>Spermatophyta</taxon>
        <taxon>Magnoliopsida</taxon>
        <taxon>eudicotyledons</taxon>
        <taxon>Gunneridae</taxon>
        <taxon>Pentapetalae</taxon>
        <taxon>rosids</taxon>
        <taxon>fabids</taxon>
        <taxon>Fabales</taxon>
        <taxon>Fabaceae</taxon>
        <taxon>Papilionoideae</taxon>
        <taxon>50 kb inversion clade</taxon>
        <taxon>NPAAA clade</taxon>
        <taxon>indigoferoid/millettioid clade</taxon>
        <taxon>Phaseoleae</taxon>
        <taxon>Canavalia</taxon>
    </lineage>
</organism>
<evidence type="ECO:0000256" key="6">
    <source>
        <dbReference type="SAM" id="Coils"/>
    </source>
</evidence>
<dbReference type="InterPro" id="IPR054502">
    <property type="entry name" value="bHLH-TF_ACT-like_plant"/>
</dbReference>
<dbReference type="PROSITE" id="PS50888">
    <property type="entry name" value="BHLH"/>
    <property type="match status" value="1"/>
</dbReference>
<dbReference type="Pfam" id="PF14215">
    <property type="entry name" value="bHLH-MYC_N"/>
    <property type="match status" value="1"/>
</dbReference>
<keyword evidence="9" id="KW-1185">Reference proteome</keyword>
<protein>
    <recommendedName>
        <fullName evidence="7">BHLH domain-containing protein</fullName>
    </recommendedName>
</protein>
<evidence type="ECO:0000256" key="2">
    <source>
        <dbReference type="ARBA" id="ARBA00023015"/>
    </source>
</evidence>
<keyword evidence="6" id="KW-0175">Coiled coil</keyword>
<gene>
    <name evidence="8" type="ORF">VNO77_00548</name>
</gene>
<evidence type="ECO:0000256" key="3">
    <source>
        <dbReference type="ARBA" id="ARBA00023159"/>
    </source>
</evidence>
<dbReference type="SMART" id="SM00353">
    <property type="entry name" value="HLH"/>
    <property type="match status" value="1"/>
</dbReference>
<feature type="coiled-coil region" evidence="6">
    <location>
        <begin position="474"/>
        <end position="501"/>
    </location>
</feature>
<dbReference type="Pfam" id="PF00010">
    <property type="entry name" value="HLH"/>
    <property type="match status" value="1"/>
</dbReference>
<dbReference type="AlphaFoldDB" id="A0AAN9MW30"/>